<keyword evidence="1" id="KW-0472">Membrane</keyword>
<proteinExistence type="predicted"/>
<dbReference type="Proteomes" id="UP000050996">
    <property type="component" value="Unassembled WGS sequence"/>
</dbReference>
<protein>
    <submittedName>
        <fullName evidence="2">Uncharacterized protein</fullName>
    </submittedName>
</protein>
<keyword evidence="1" id="KW-0812">Transmembrane</keyword>
<keyword evidence="1" id="KW-1133">Transmembrane helix</keyword>
<evidence type="ECO:0000256" key="1">
    <source>
        <dbReference type="SAM" id="Phobius"/>
    </source>
</evidence>
<feature type="transmembrane region" description="Helical" evidence="1">
    <location>
        <begin position="9"/>
        <end position="34"/>
    </location>
</feature>
<sequence>MKQFTLDLLYVLLAFIFAVVLDAIIYGAFGAVIYFGLPVLGVDITFHQAFILALLITVVGMLFRGGNTRKQTKGED</sequence>
<dbReference type="EMBL" id="LJIX01000006">
    <property type="protein sequence ID" value="KQL18828.1"/>
    <property type="molecule type" value="Genomic_DNA"/>
</dbReference>
<keyword evidence="3" id="KW-1185">Reference proteome</keyword>
<evidence type="ECO:0000313" key="2">
    <source>
        <dbReference type="EMBL" id="KQL18828.1"/>
    </source>
</evidence>
<dbReference type="STRING" id="1637975.AN957_09750"/>
<name>A0A0Q3SH67_9BACI</name>
<dbReference type="AlphaFoldDB" id="A0A0Q3SH67"/>
<gene>
    <name evidence="2" type="ORF">AN957_09750</name>
</gene>
<organism evidence="2 3">
    <name type="scientific">Cytobacillus solani</name>
    <dbReference type="NCBI Taxonomy" id="1637975"/>
    <lineage>
        <taxon>Bacteria</taxon>
        <taxon>Bacillati</taxon>
        <taxon>Bacillota</taxon>
        <taxon>Bacilli</taxon>
        <taxon>Bacillales</taxon>
        <taxon>Bacillaceae</taxon>
        <taxon>Cytobacillus</taxon>
    </lineage>
</organism>
<dbReference type="RefSeq" id="WP_056683781.1">
    <property type="nucleotide sequence ID" value="NZ_LJIX01000006.1"/>
</dbReference>
<accession>A0A0Q3SH67</accession>
<comment type="caution">
    <text evidence="2">The sequence shown here is derived from an EMBL/GenBank/DDBJ whole genome shotgun (WGS) entry which is preliminary data.</text>
</comment>
<evidence type="ECO:0000313" key="3">
    <source>
        <dbReference type="Proteomes" id="UP000050996"/>
    </source>
</evidence>
<feature type="transmembrane region" description="Helical" evidence="1">
    <location>
        <begin position="46"/>
        <end position="63"/>
    </location>
</feature>
<reference evidence="2 3" key="1">
    <citation type="submission" date="2015-09" db="EMBL/GenBank/DDBJ databases">
        <title>Genome sequencing project for genomic taxonomy and phylogenomics of Bacillus-like bacteria.</title>
        <authorList>
            <person name="Liu B."/>
            <person name="Wang J."/>
            <person name="Zhu Y."/>
            <person name="Liu G."/>
            <person name="Chen Q."/>
            <person name="Chen Z."/>
            <person name="Lan J."/>
            <person name="Che J."/>
            <person name="Ge C."/>
            <person name="Shi H."/>
            <person name="Pan Z."/>
            <person name="Liu X."/>
        </authorList>
    </citation>
    <scope>NUCLEOTIDE SEQUENCE [LARGE SCALE GENOMIC DNA]</scope>
    <source>
        <strain evidence="2 3">FJAT-18043</strain>
    </source>
</reference>
<dbReference type="PATRIC" id="fig|1637975.4.peg.1729"/>